<reference evidence="1" key="1">
    <citation type="submission" date="2020-06" db="EMBL/GenBank/DDBJ databases">
        <authorList>
            <person name="Li T."/>
            <person name="Hu X."/>
            <person name="Zhang T."/>
            <person name="Song X."/>
            <person name="Zhang H."/>
            <person name="Dai N."/>
            <person name="Sheng W."/>
            <person name="Hou X."/>
            <person name="Wei L."/>
        </authorList>
    </citation>
    <scope>NUCLEOTIDE SEQUENCE</scope>
    <source>
        <strain evidence="1">KEN1</strain>
        <tissue evidence="1">Leaf</tissue>
    </source>
</reference>
<comment type="caution">
    <text evidence="1">The sequence shown here is derived from an EMBL/GenBank/DDBJ whole genome shotgun (WGS) entry which is preliminary data.</text>
</comment>
<proteinExistence type="predicted"/>
<gene>
    <name evidence="1" type="ORF">Slati_1328200</name>
</gene>
<accession>A0AAW2XIA4</accession>
<name>A0AAW2XIA4_9LAMI</name>
<dbReference type="AlphaFoldDB" id="A0AAW2XIA4"/>
<dbReference type="EMBL" id="JACGWN010000004">
    <property type="protein sequence ID" value="KAL0453501.1"/>
    <property type="molecule type" value="Genomic_DNA"/>
</dbReference>
<protein>
    <submittedName>
        <fullName evidence="1">Uncharacterized protein</fullName>
    </submittedName>
</protein>
<sequence length="60" mass="6812">MEQPQGFVSKKYPNHMCRLKKAYLTRLSKPVPPPVYTPRTAANKLQIGREIFVSSRSPPA</sequence>
<evidence type="ECO:0000313" key="1">
    <source>
        <dbReference type="EMBL" id="KAL0453501.1"/>
    </source>
</evidence>
<organism evidence="1">
    <name type="scientific">Sesamum latifolium</name>
    <dbReference type="NCBI Taxonomy" id="2727402"/>
    <lineage>
        <taxon>Eukaryota</taxon>
        <taxon>Viridiplantae</taxon>
        <taxon>Streptophyta</taxon>
        <taxon>Embryophyta</taxon>
        <taxon>Tracheophyta</taxon>
        <taxon>Spermatophyta</taxon>
        <taxon>Magnoliopsida</taxon>
        <taxon>eudicotyledons</taxon>
        <taxon>Gunneridae</taxon>
        <taxon>Pentapetalae</taxon>
        <taxon>asterids</taxon>
        <taxon>lamiids</taxon>
        <taxon>Lamiales</taxon>
        <taxon>Pedaliaceae</taxon>
        <taxon>Sesamum</taxon>
    </lineage>
</organism>
<reference evidence="1" key="2">
    <citation type="journal article" date="2024" name="Plant">
        <title>Genomic evolution and insights into agronomic trait innovations of Sesamum species.</title>
        <authorList>
            <person name="Miao H."/>
            <person name="Wang L."/>
            <person name="Qu L."/>
            <person name="Liu H."/>
            <person name="Sun Y."/>
            <person name="Le M."/>
            <person name="Wang Q."/>
            <person name="Wei S."/>
            <person name="Zheng Y."/>
            <person name="Lin W."/>
            <person name="Duan Y."/>
            <person name="Cao H."/>
            <person name="Xiong S."/>
            <person name="Wang X."/>
            <person name="Wei L."/>
            <person name="Li C."/>
            <person name="Ma Q."/>
            <person name="Ju M."/>
            <person name="Zhao R."/>
            <person name="Li G."/>
            <person name="Mu C."/>
            <person name="Tian Q."/>
            <person name="Mei H."/>
            <person name="Zhang T."/>
            <person name="Gao T."/>
            <person name="Zhang H."/>
        </authorList>
    </citation>
    <scope>NUCLEOTIDE SEQUENCE</scope>
    <source>
        <strain evidence="1">KEN1</strain>
    </source>
</reference>